<evidence type="ECO:0000256" key="3">
    <source>
        <dbReference type="ARBA" id="ARBA00022516"/>
    </source>
</evidence>
<dbReference type="InterPro" id="IPR025202">
    <property type="entry name" value="PLD-like_dom"/>
</dbReference>
<dbReference type="RefSeq" id="WP_369715251.1">
    <property type="nucleotide sequence ID" value="NZ_CP165647.1"/>
</dbReference>
<dbReference type="GO" id="GO:0005886">
    <property type="term" value="C:plasma membrane"/>
    <property type="evidence" value="ECO:0007669"/>
    <property type="project" value="UniProtKB-SubCell"/>
</dbReference>
<evidence type="ECO:0000256" key="1">
    <source>
        <dbReference type="ARBA" id="ARBA00004651"/>
    </source>
</evidence>
<evidence type="ECO:0000256" key="7">
    <source>
        <dbReference type="ARBA" id="ARBA00022989"/>
    </source>
</evidence>
<evidence type="ECO:0000256" key="9">
    <source>
        <dbReference type="ARBA" id="ARBA00023136"/>
    </source>
</evidence>
<feature type="active site" evidence="12">
    <location>
        <position position="457"/>
    </location>
</feature>
<keyword evidence="7 12" id="KW-1133">Transmembrane helix</keyword>
<dbReference type="CDD" id="cd09112">
    <property type="entry name" value="PLDc_CLS_2"/>
    <property type="match status" value="1"/>
</dbReference>
<feature type="transmembrane region" description="Helical" evidence="12">
    <location>
        <begin position="12"/>
        <end position="34"/>
    </location>
</feature>
<evidence type="ECO:0000259" key="14">
    <source>
        <dbReference type="PROSITE" id="PS50035"/>
    </source>
</evidence>
<evidence type="ECO:0000256" key="2">
    <source>
        <dbReference type="ARBA" id="ARBA00022475"/>
    </source>
</evidence>
<dbReference type="InterPro" id="IPR030874">
    <property type="entry name" value="Cardiolipin_synth_Firmi"/>
</dbReference>
<proteinExistence type="inferred from homology"/>
<dbReference type="Pfam" id="PF13091">
    <property type="entry name" value="PLDc_2"/>
    <property type="match status" value="2"/>
</dbReference>
<comment type="catalytic activity">
    <reaction evidence="12">
        <text>2 a 1,2-diacyl-sn-glycero-3-phospho-(1'-sn-glycerol) = a cardiolipin + glycerol</text>
        <dbReference type="Rhea" id="RHEA:31451"/>
        <dbReference type="ChEBI" id="CHEBI:17754"/>
        <dbReference type="ChEBI" id="CHEBI:62237"/>
        <dbReference type="ChEBI" id="CHEBI:64716"/>
    </reaction>
</comment>
<dbReference type="GO" id="GO:0032049">
    <property type="term" value="P:cardiolipin biosynthetic process"/>
    <property type="evidence" value="ECO:0007669"/>
    <property type="project" value="UniProtKB-UniRule"/>
</dbReference>
<keyword evidence="11 12" id="KW-1208">Phospholipid metabolism</keyword>
<feature type="domain" description="PLD phosphodiesterase" evidence="14">
    <location>
        <begin position="450"/>
        <end position="477"/>
    </location>
</feature>
<keyword evidence="2 12" id="KW-1003">Cell membrane</keyword>
<feature type="active site" evidence="12">
    <location>
        <position position="267"/>
    </location>
</feature>
<keyword evidence="5 12" id="KW-0812">Transmembrane</keyword>
<dbReference type="CDD" id="cd09110">
    <property type="entry name" value="PLDc_CLS_1"/>
    <property type="match status" value="1"/>
</dbReference>
<name>A0AB39V2I5_9FUSO</name>
<dbReference type="Gene3D" id="3.30.870.10">
    <property type="entry name" value="Endonuclease Chain A"/>
    <property type="match status" value="2"/>
</dbReference>
<dbReference type="GO" id="GO:0008808">
    <property type="term" value="F:cardiolipin synthase activity"/>
    <property type="evidence" value="ECO:0007669"/>
    <property type="project" value="UniProtKB-UniRule"/>
</dbReference>
<keyword evidence="4 12" id="KW-0808">Transferase</keyword>
<evidence type="ECO:0000256" key="11">
    <source>
        <dbReference type="ARBA" id="ARBA00023264"/>
    </source>
</evidence>
<dbReference type="SUPFAM" id="SSF56024">
    <property type="entry name" value="Phospholipase D/nuclease"/>
    <property type="match status" value="2"/>
</dbReference>
<evidence type="ECO:0000256" key="4">
    <source>
        <dbReference type="ARBA" id="ARBA00022679"/>
    </source>
</evidence>
<evidence type="ECO:0000256" key="13">
    <source>
        <dbReference type="NCBIfam" id="TIGR04265"/>
    </source>
</evidence>
<comment type="similarity">
    <text evidence="12">Belongs to the phospholipase D family. Cardiolipin synthase subfamily.</text>
</comment>
<sequence length="537" mass="62711">MIHELIVILSTWIIPIERIHYLLIAILLVSVLLSDKSPNAMLAWIFTIFTFPLGGAVLYLLFGINWRRNKIISKKMAGEGQKLYSRIFNFMQRDVSDIFRSKDFFYYNNLENVDDIEKNKMSENEKKEKIRQQINTMIKNIKLNNQESEIVKMLYEAEGTFLTNNNSYKLFFNGKEAFDSILEDIKNAKRTIYMEYFIWKADELGEKIKNALVGKAKEGVKIRLLFDGVGTWKLPKEYKKELRNAGIETRWFLDVKFFMSKMNYRNHRKIALFDNQIVHTGGMNVGQEYIDGGKRFENWRDTNIRITGEIIGQYLAIFVTDWLNSGGKDDFIEDIKKEAVHELEVQKPIDKQEKLKYLMQVSSSGPDTEWTTLKYLYSKMIATAKEEVLIQSPYFVPDSALVSQLKMAALSGVKIKIMVTGVPDKKMPYWIAETYFAELIEAGIEIFRYKAGFLHSKDIIVDEKISTVGTCNFDMRSFEINYEVNAVFFNEKISKDLKKQFIEDLGVCEKFDEVRLKKVTFRKRLRNSIFKLISPIM</sequence>
<evidence type="ECO:0000256" key="6">
    <source>
        <dbReference type="ARBA" id="ARBA00022737"/>
    </source>
</evidence>
<dbReference type="InterPro" id="IPR001736">
    <property type="entry name" value="PLipase_D/transphosphatidylase"/>
</dbReference>
<accession>A0AB39V2I5</accession>
<dbReference type="InterPro" id="IPR027379">
    <property type="entry name" value="CLS_N"/>
</dbReference>
<keyword evidence="8 12" id="KW-0443">Lipid metabolism</keyword>
<comment type="subcellular location">
    <subcellularLocation>
        <location evidence="1 12">Cell membrane</location>
        <topology evidence="1 12">Multi-pass membrane protein</topology>
    </subcellularLocation>
</comment>
<keyword evidence="10 12" id="KW-0594">Phospholipid biosynthesis</keyword>
<dbReference type="NCBIfam" id="TIGR04265">
    <property type="entry name" value="bac_cardiolipin"/>
    <property type="match status" value="1"/>
</dbReference>
<dbReference type="KEGG" id="lala:AB8B28_08535"/>
<feature type="domain" description="PLD phosphodiesterase" evidence="14">
    <location>
        <begin position="262"/>
        <end position="289"/>
    </location>
</feature>
<dbReference type="AlphaFoldDB" id="A0AB39V2I5"/>
<feature type="active site" evidence="12">
    <location>
        <position position="462"/>
    </location>
</feature>
<reference evidence="15" key="1">
    <citation type="submission" date="2024-07" db="EMBL/GenBank/DDBJ databases">
        <authorList>
            <person name="Li X.-J."/>
            <person name="Wang X."/>
        </authorList>
    </citation>
    <scope>NUCLEOTIDE SEQUENCE</scope>
    <source>
        <strain evidence="15">HSP-536</strain>
    </source>
</reference>
<evidence type="ECO:0000256" key="5">
    <source>
        <dbReference type="ARBA" id="ARBA00022692"/>
    </source>
</evidence>
<gene>
    <name evidence="15" type="primary">cls</name>
    <name evidence="15" type="ORF">AB8B28_08535</name>
</gene>
<dbReference type="Pfam" id="PF13396">
    <property type="entry name" value="PLDc_N"/>
    <property type="match status" value="1"/>
</dbReference>
<evidence type="ECO:0000256" key="12">
    <source>
        <dbReference type="HAMAP-Rule" id="MF_01916"/>
    </source>
</evidence>
<comment type="function">
    <text evidence="12">Catalyzes the reversible phosphatidyl group transfer from one phosphatidylglycerol molecule to another to form cardiolipin (CL) (diphosphatidylglycerol) and glycerol.</text>
</comment>
<protein>
    <recommendedName>
        <fullName evidence="12 13">Cardiolipin synthase</fullName>
        <shortName evidence="12">CL synthase</shortName>
        <ecNumber evidence="12 13">2.7.8.-</ecNumber>
    </recommendedName>
</protein>
<dbReference type="PANTHER" id="PTHR21248:SF22">
    <property type="entry name" value="PHOSPHOLIPASE D"/>
    <property type="match status" value="1"/>
</dbReference>
<keyword evidence="9 12" id="KW-0472">Membrane</keyword>
<evidence type="ECO:0000313" key="15">
    <source>
        <dbReference type="EMBL" id="XDU61695.1"/>
    </source>
</evidence>
<dbReference type="HAMAP" id="MF_01916">
    <property type="entry name" value="Cardiolipin_synth_Cls"/>
    <property type="match status" value="1"/>
</dbReference>
<organism evidence="15">
    <name type="scientific">Leptotrichia alba</name>
    <dbReference type="NCBI Taxonomy" id="3239304"/>
    <lineage>
        <taxon>Bacteria</taxon>
        <taxon>Fusobacteriati</taxon>
        <taxon>Fusobacteriota</taxon>
        <taxon>Fusobacteriia</taxon>
        <taxon>Fusobacteriales</taxon>
        <taxon>Leptotrichiaceae</taxon>
        <taxon>Leptotrichia</taxon>
    </lineage>
</organism>
<dbReference type="SMART" id="SM00155">
    <property type="entry name" value="PLDc"/>
    <property type="match status" value="2"/>
</dbReference>
<dbReference type="InterPro" id="IPR022924">
    <property type="entry name" value="Cardiolipin_synthase"/>
</dbReference>
<feature type="transmembrane region" description="Helical" evidence="12">
    <location>
        <begin position="40"/>
        <end position="66"/>
    </location>
</feature>
<dbReference type="PROSITE" id="PS50035">
    <property type="entry name" value="PLD"/>
    <property type="match status" value="2"/>
</dbReference>
<evidence type="ECO:0000256" key="8">
    <source>
        <dbReference type="ARBA" id="ARBA00023098"/>
    </source>
</evidence>
<keyword evidence="3 12" id="KW-0444">Lipid biosynthesis</keyword>
<keyword evidence="6" id="KW-0677">Repeat</keyword>
<dbReference type="PANTHER" id="PTHR21248">
    <property type="entry name" value="CARDIOLIPIN SYNTHASE"/>
    <property type="match status" value="1"/>
</dbReference>
<feature type="active site" evidence="12">
    <location>
        <position position="455"/>
    </location>
</feature>
<evidence type="ECO:0000256" key="10">
    <source>
        <dbReference type="ARBA" id="ARBA00023209"/>
    </source>
</evidence>
<feature type="active site" evidence="12">
    <location>
        <position position="269"/>
    </location>
</feature>
<feature type="active site" evidence="12">
    <location>
        <position position="274"/>
    </location>
</feature>
<dbReference type="EMBL" id="CP165647">
    <property type="protein sequence ID" value="XDU61695.1"/>
    <property type="molecule type" value="Genomic_DNA"/>
</dbReference>
<dbReference type="EC" id="2.7.8.-" evidence="12 13"/>